<evidence type="ECO:0000313" key="2">
    <source>
        <dbReference type="Proteomes" id="UP000269544"/>
    </source>
</evidence>
<gene>
    <name evidence="1" type="ORF">NCTC13079_00750</name>
</gene>
<protein>
    <submittedName>
        <fullName evidence="1">rRNA methylase</fullName>
    </submittedName>
</protein>
<proteinExistence type="predicted"/>
<dbReference type="Proteomes" id="UP000269544">
    <property type="component" value="Chromosome"/>
</dbReference>
<dbReference type="Gene3D" id="3.40.50.150">
    <property type="entry name" value="Vaccinia Virus protein VP39"/>
    <property type="match status" value="1"/>
</dbReference>
<dbReference type="EMBL" id="LR134523">
    <property type="protein sequence ID" value="VEJ35559.1"/>
    <property type="molecule type" value="Genomic_DNA"/>
</dbReference>
<organism evidence="1 2">
    <name type="scientific">Aedoeadaptatus ivorii</name>
    <dbReference type="NCBI Taxonomy" id="54006"/>
    <lineage>
        <taxon>Bacteria</taxon>
        <taxon>Bacillati</taxon>
        <taxon>Bacillota</taxon>
        <taxon>Tissierellia</taxon>
        <taxon>Tissierellales</taxon>
        <taxon>Peptoniphilaceae</taxon>
        <taxon>Aedoeadaptatus</taxon>
    </lineage>
</organism>
<dbReference type="InterPro" id="IPR010719">
    <property type="entry name" value="MnmM_MeTrfase"/>
</dbReference>
<name>A0A3S4ZQJ0_9FIRM</name>
<dbReference type="PANTHER" id="PTHR35276">
    <property type="entry name" value="S-ADENOSYL-L-METHIONINE-DEPENDENT METHYLTRANSFERASES SUPERFAMILY PROTEIN"/>
    <property type="match status" value="1"/>
</dbReference>
<keyword evidence="1" id="KW-0808">Transferase</keyword>
<reference evidence="1 2" key="1">
    <citation type="submission" date="2018-12" db="EMBL/GenBank/DDBJ databases">
        <authorList>
            <consortium name="Pathogen Informatics"/>
        </authorList>
    </citation>
    <scope>NUCLEOTIDE SEQUENCE [LARGE SCALE GENOMIC DNA]</scope>
    <source>
        <strain evidence="1 2">NCTC13079</strain>
    </source>
</reference>
<dbReference type="RefSeq" id="WP_126465352.1">
    <property type="nucleotide sequence ID" value="NZ_JAUSWF010000001.1"/>
</dbReference>
<dbReference type="SUPFAM" id="SSF53335">
    <property type="entry name" value="S-adenosyl-L-methionine-dependent methyltransferases"/>
    <property type="match status" value="1"/>
</dbReference>
<dbReference type="Pfam" id="PF06962">
    <property type="entry name" value="rRNA_methylase"/>
    <property type="match status" value="1"/>
</dbReference>
<dbReference type="InterPro" id="IPR029063">
    <property type="entry name" value="SAM-dependent_MTases_sf"/>
</dbReference>
<dbReference type="GO" id="GO:0008168">
    <property type="term" value="F:methyltransferase activity"/>
    <property type="evidence" value="ECO:0007669"/>
    <property type="project" value="UniProtKB-KW"/>
</dbReference>
<accession>A0A3S4ZQJ0</accession>
<dbReference type="GO" id="GO:0032259">
    <property type="term" value="P:methylation"/>
    <property type="evidence" value="ECO:0007669"/>
    <property type="project" value="UniProtKB-KW"/>
</dbReference>
<dbReference type="OrthoDB" id="9792989at2"/>
<dbReference type="KEGG" id="piv:NCTC13079_00750"/>
<keyword evidence="2" id="KW-1185">Reference proteome</keyword>
<evidence type="ECO:0000313" key="1">
    <source>
        <dbReference type="EMBL" id="VEJ35559.1"/>
    </source>
</evidence>
<keyword evidence="1" id="KW-0489">Methyltransferase</keyword>
<dbReference type="PANTHER" id="PTHR35276:SF1">
    <property type="entry name" value="TRNA (MNM(5)S(2)U34)-METHYLTRANSFERASE, CHLOROPLASTIC"/>
    <property type="match status" value="1"/>
</dbReference>
<sequence>MALVPSGAVAWSHFFLETFLRPEHIVADLTAGNGKDTVFCAARAKKVFAFDIQEQALEKTADRLEKAGILNAELILDSHAQIEAHLQIEDIDVFVMNLGYLPGGDKAITTMWKSTKRALSVVTKKMKPKAIISLCVYPGHEEGKREYEGTYAFLRGLSQQKFHISCVGFPNQANDPPQWILIERY</sequence>
<dbReference type="AlphaFoldDB" id="A0A3S4ZQJ0"/>